<dbReference type="RefSeq" id="WP_181197368.1">
    <property type="nucleotide sequence ID" value="NZ_PVNK01000047.1"/>
</dbReference>
<organism evidence="8 9">
    <name type="scientific">Enhygromyxa salina</name>
    <dbReference type="NCBI Taxonomy" id="215803"/>
    <lineage>
        <taxon>Bacteria</taxon>
        <taxon>Pseudomonadati</taxon>
        <taxon>Myxococcota</taxon>
        <taxon>Polyangia</taxon>
        <taxon>Nannocystales</taxon>
        <taxon>Nannocystaceae</taxon>
        <taxon>Enhygromyxa</taxon>
    </lineage>
</organism>
<dbReference type="EC" id="5.4.2.11" evidence="2"/>
<evidence type="ECO:0000256" key="4">
    <source>
        <dbReference type="ARBA" id="ARBA00023152"/>
    </source>
</evidence>
<keyword evidence="3" id="KW-0312">Gluconeogenesis</keyword>
<dbReference type="GO" id="GO:0016787">
    <property type="term" value="F:hydrolase activity"/>
    <property type="evidence" value="ECO:0007669"/>
    <property type="project" value="UniProtKB-KW"/>
</dbReference>
<evidence type="ECO:0000256" key="6">
    <source>
        <dbReference type="PIRSR" id="PIRSR613078-1"/>
    </source>
</evidence>
<dbReference type="GO" id="GO:0004619">
    <property type="term" value="F:phosphoglycerate mutase activity"/>
    <property type="evidence" value="ECO:0007669"/>
    <property type="project" value="UniProtKB-EC"/>
</dbReference>
<accession>A0A2S9YGL4</accession>
<evidence type="ECO:0000256" key="2">
    <source>
        <dbReference type="ARBA" id="ARBA00012028"/>
    </source>
</evidence>
<dbReference type="AlphaFoldDB" id="A0A2S9YGL4"/>
<feature type="binding site" evidence="7">
    <location>
        <position position="58"/>
    </location>
    <ligand>
        <name>substrate</name>
    </ligand>
</feature>
<comment type="caution">
    <text evidence="8">The sequence shown here is derived from an EMBL/GenBank/DDBJ whole genome shotgun (WGS) entry which is preliminary data.</text>
</comment>
<dbReference type="SUPFAM" id="SSF53254">
    <property type="entry name" value="Phosphoglycerate mutase-like"/>
    <property type="match status" value="1"/>
</dbReference>
<evidence type="ECO:0000256" key="1">
    <source>
        <dbReference type="ARBA" id="ARBA00006717"/>
    </source>
</evidence>
<dbReference type="InterPro" id="IPR013078">
    <property type="entry name" value="His_Pase_superF_clade-1"/>
</dbReference>
<name>A0A2S9YGL4_9BACT</name>
<reference evidence="8 9" key="1">
    <citation type="submission" date="2018-03" db="EMBL/GenBank/DDBJ databases">
        <title>Draft Genome Sequences of the Obligatory Marine Myxobacteria Enhygromyxa salina SWB005.</title>
        <authorList>
            <person name="Poehlein A."/>
            <person name="Moghaddam J.A."/>
            <person name="Harms H."/>
            <person name="Alanjari M."/>
            <person name="Koenig G.M."/>
            <person name="Daniel R."/>
            <person name="Schaeberle T.F."/>
        </authorList>
    </citation>
    <scope>NUCLEOTIDE SEQUENCE [LARGE SCALE GENOMIC DNA]</scope>
    <source>
        <strain evidence="8 9">SWB005</strain>
    </source>
</reference>
<sequence>MRELVLVRHGETVGQSSIRLYGATDVALAPEGEAQVRAAGRALAGQRFDAVFTSPLRRAHRSAELVLAAIEHPKIEIEIVEAFREIDFGAWEGWTWAEVKARDPEGHARWTEAAPGFRFPDGEAREAFIARVQASVGPSIEARFSAGATRILAVVHKGVIRATAARLLGLPFAELELELPLGALLRLRGDAEGWTLS</sequence>
<gene>
    <name evidence="8" type="primary">pspA_1</name>
    <name evidence="8" type="ORF">ENSA5_09020</name>
</gene>
<dbReference type="Gene3D" id="3.40.50.1240">
    <property type="entry name" value="Phosphoglycerate mutase-like"/>
    <property type="match status" value="1"/>
</dbReference>
<protein>
    <recommendedName>
        <fullName evidence="2">phosphoglycerate mutase (2,3-diphosphoglycerate-dependent)</fullName>
        <ecNumber evidence="2">5.4.2.11</ecNumber>
    </recommendedName>
</protein>
<keyword evidence="4" id="KW-0324">Glycolysis</keyword>
<dbReference type="Proteomes" id="UP000237968">
    <property type="component" value="Unassembled WGS sequence"/>
</dbReference>
<dbReference type="SMART" id="SM00855">
    <property type="entry name" value="PGAM"/>
    <property type="match status" value="1"/>
</dbReference>
<dbReference type="InterPro" id="IPR029033">
    <property type="entry name" value="His_PPase_superfam"/>
</dbReference>
<proteinExistence type="inferred from homology"/>
<evidence type="ECO:0000313" key="8">
    <source>
        <dbReference type="EMBL" id="PRQ04253.1"/>
    </source>
</evidence>
<evidence type="ECO:0000256" key="7">
    <source>
        <dbReference type="PIRSR" id="PIRSR613078-2"/>
    </source>
</evidence>
<keyword evidence="9" id="KW-1185">Reference proteome</keyword>
<dbReference type="PANTHER" id="PTHR11931">
    <property type="entry name" value="PHOSPHOGLYCERATE MUTASE"/>
    <property type="match status" value="1"/>
</dbReference>
<dbReference type="CDD" id="cd07067">
    <property type="entry name" value="HP_PGM_like"/>
    <property type="match status" value="1"/>
</dbReference>
<dbReference type="EMBL" id="PVNK01000047">
    <property type="protein sequence ID" value="PRQ04253.1"/>
    <property type="molecule type" value="Genomic_DNA"/>
</dbReference>
<evidence type="ECO:0000313" key="9">
    <source>
        <dbReference type="Proteomes" id="UP000237968"/>
    </source>
</evidence>
<evidence type="ECO:0000256" key="3">
    <source>
        <dbReference type="ARBA" id="ARBA00022432"/>
    </source>
</evidence>
<dbReference type="GO" id="GO:0006096">
    <property type="term" value="P:glycolytic process"/>
    <property type="evidence" value="ECO:0007669"/>
    <property type="project" value="UniProtKB-KW"/>
</dbReference>
<evidence type="ECO:0000256" key="5">
    <source>
        <dbReference type="ARBA" id="ARBA00023235"/>
    </source>
</evidence>
<dbReference type="Pfam" id="PF00300">
    <property type="entry name" value="His_Phos_1"/>
    <property type="match status" value="1"/>
</dbReference>
<keyword evidence="8" id="KW-0378">Hydrolase</keyword>
<feature type="active site" description="Tele-phosphohistidine intermediate" evidence="6">
    <location>
        <position position="9"/>
    </location>
</feature>
<comment type="similarity">
    <text evidence="1">Belongs to the phosphoglycerate mutase family. BPG-dependent PGAM subfamily.</text>
</comment>
<dbReference type="PIRSF" id="PIRSF000709">
    <property type="entry name" value="6PFK_2-Ptase"/>
    <property type="match status" value="1"/>
</dbReference>
<keyword evidence="5" id="KW-0413">Isomerase</keyword>
<dbReference type="GO" id="GO:0006094">
    <property type="term" value="P:gluconeogenesis"/>
    <property type="evidence" value="ECO:0007669"/>
    <property type="project" value="UniProtKB-KW"/>
</dbReference>
<dbReference type="InterPro" id="IPR005952">
    <property type="entry name" value="Phosphogly_mut1"/>
</dbReference>
<feature type="active site" description="Proton donor/acceptor" evidence="6">
    <location>
        <position position="85"/>
    </location>
</feature>